<keyword evidence="3" id="KW-1185">Reference proteome</keyword>
<name>A0A6G1GIA5_9PEZI</name>
<reference evidence="2 4" key="1">
    <citation type="submission" date="2020-01" db="EMBL/GenBank/DDBJ databases">
        <authorList>
            <consortium name="DOE Joint Genome Institute"/>
            <person name="Haridas S."/>
            <person name="Albert R."/>
            <person name="Binder M."/>
            <person name="Bloem J."/>
            <person name="Labutti K."/>
            <person name="Salamov A."/>
            <person name="Andreopoulos B."/>
            <person name="Baker S.E."/>
            <person name="Barry K."/>
            <person name="Bills G."/>
            <person name="Bluhm B.H."/>
            <person name="Cannon C."/>
            <person name="Castanera R."/>
            <person name="Culley D.E."/>
            <person name="Daum C."/>
            <person name="Ezra D."/>
            <person name="Gonzalez J.B."/>
            <person name="Henrissat B."/>
            <person name="Kuo A."/>
            <person name="Liang C."/>
            <person name="Lipzen A."/>
            <person name="Lutzoni F."/>
            <person name="Magnuson J."/>
            <person name="Mondo S."/>
            <person name="Nolan M."/>
            <person name="Ohm R."/>
            <person name="Pangilinan J."/>
            <person name="Park H.-J."/>
            <person name="Ramirez L."/>
            <person name="Alfaro M."/>
            <person name="Sun H."/>
            <person name="Tritt A."/>
            <person name="Yoshinaga Y."/>
            <person name="Zwiers L.-H."/>
            <person name="Turgeon B.G."/>
            <person name="Goodwin S.B."/>
            <person name="Spatafora J.W."/>
            <person name="Crous P.W."/>
            <person name="Grigoriev I.V."/>
        </authorList>
    </citation>
    <scope>NUCLEOTIDE SEQUENCE</scope>
    <source>
        <strain evidence="2 4">CBS 781.70</strain>
    </source>
</reference>
<evidence type="ECO:0000313" key="4">
    <source>
        <dbReference type="RefSeq" id="XP_033539262.1"/>
    </source>
</evidence>
<sequence>MHPYHGDWRIGILCAVPYQNRSSSFSATGDSLLPSFETSLFASTLPSPRSSSNQVSIRFFTRPRRRDKATNAHQRIREDPEAPGTELATTAATRLYFTTSCTPASPAAPLQACRLQTSSPSAAYTHTLKHTAYPRVSYDRKLLQLHVLRGRSHISRSIYDPSSGLKGREAESRTVEQQDADAASAGELVDDMRFEAGGGEAVEVDDGEIIEVAESAIA</sequence>
<dbReference type="EMBL" id="ML975149">
    <property type="protein sequence ID" value="KAF1817631.1"/>
    <property type="molecule type" value="Genomic_DNA"/>
</dbReference>
<proteinExistence type="predicted"/>
<dbReference type="GeneID" id="54418439"/>
<dbReference type="AlphaFoldDB" id="A0A6G1GIA5"/>
<reference evidence="4" key="3">
    <citation type="submission" date="2025-04" db="UniProtKB">
        <authorList>
            <consortium name="RefSeq"/>
        </authorList>
    </citation>
    <scope>IDENTIFICATION</scope>
    <source>
        <strain evidence="4">CBS 781.70</strain>
    </source>
</reference>
<evidence type="ECO:0000313" key="3">
    <source>
        <dbReference type="Proteomes" id="UP000504638"/>
    </source>
</evidence>
<evidence type="ECO:0000256" key="1">
    <source>
        <dbReference type="SAM" id="MobiDB-lite"/>
    </source>
</evidence>
<organism evidence="2">
    <name type="scientific">Eremomyces bilateralis CBS 781.70</name>
    <dbReference type="NCBI Taxonomy" id="1392243"/>
    <lineage>
        <taxon>Eukaryota</taxon>
        <taxon>Fungi</taxon>
        <taxon>Dikarya</taxon>
        <taxon>Ascomycota</taxon>
        <taxon>Pezizomycotina</taxon>
        <taxon>Dothideomycetes</taxon>
        <taxon>Dothideomycetes incertae sedis</taxon>
        <taxon>Eremomycetales</taxon>
        <taxon>Eremomycetaceae</taxon>
        <taxon>Eremomyces</taxon>
    </lineage>
</organism>
<protein>
    <submittedName>
        <fullName evidence="2 4">Uncharacterized protein</fullName>
    </submittedName>
</protein>
<feature type="region of interest" description="Disordered" evidence="1">
    <location>
        <begin position="160"/>
        <end position="188"/>
    </location>
</feature>
<feature type="region of interest" description="Disordered" evidence="1">
    <location>
        <begin position="64"/>
        <end position="85"/>
    </location>
</feature>
<dbReference type="RefSeq" id="XP_033539262.1">
    <property type="nucleotide sequence ID" value="XM_033677869.1"/>
</dbReference>
<evidence type="ECO:0000313" key="2">
    <source>
        <dbReference type="EMBL" id="KAF1817631.1"/>
    </source>
</evidence>
<accession>A0A6G1GIA5</accession>
<dbReference type="Proteomes" id="UP000504638">
    <property type="component" value="Unplaced"/>
</dbReference>
<reference evidence="4" key="2">
    <citation type="submission" date="2020-04" db="EMBL/GenBank/DDBJ databases">
        <authorList>
            <consortium name="NCBI Genome Project"/>
        </authorList>
    </citation>
    <scope>NUCLEOTIDE SEQUENCE</scope>
    <source>
        <strain evidence="4">CBS 781.70</strain>
    </source>
</reference>
<gene>
    <name evidence="2 4" type="ORF">P152DRAFT_445681</name>
</gene>
<feature type="compositionally biased region" description="Basic and acidic residues" evidence="1">
    <location>
        <begin position="166"/>
        <end position="176"/>
    </location>
</feature>